<evidence type="ECO:0000256" key="1">
    <source>
        <dbReference type="ARBA" id="ARBA00000085"/>
    </source>
</evidence>
<dbReference type="Pfam" id="PF02518">
    <property type="entry name" value="HATPase_c"/>
    <property type="match status" value="1"/>
</dbReference>
<dbReference type="CDD" id="cd00082">
    <property type="entry name" value="HisKA"/>
    <property type="match status" value="1"/>
</dbReference>
<dbReference type="PANTHER" id="PTHR42878:SF15">
    <property type="entry name" value="BACTERIOPHYTOCHROME"/>
    <property type="match status" value="1"/>
</dbReference>
<dbReference type="InterPro" id="IPR050351">
    <property type="entry name" value="BphY/WalK/GraS-like"/>
</dbReference>
<dbReference type="Proteomes" id="UP000278222">
    <property type="component" value="Unassembled WGS sequence"/>
</dbReference>
<evidence type="ECO:0000259" key="7">
    <source>
        <dbReference type="PROSITE" id="PS50109"/>
    </source>
</evidence>
<dbReference type="InterPro" id="IPR036097">
    <property type="entry name" value="HisK_dim/P_sf"/>
</dbReference>
<comment type="caution">
    <text evidence="8">The sequence shown here is derived from an EMBL/GenBank/DDBJ whole genome shotgun (WGS) entry which is preliminary data.</text>
</comment>
<feature type="domain" description="Histidine kinase" evidence="7">
    <location>
        <begin position="252"/>
        <end position="488"/>
    </location>
</feature>
<dbReference type="CDD" id="cd19410">
    <property type="entry name" value="HK9-like_sensor"/>
    <property type="match status" value="1"/>
</dbReference>
<dbReference type="Pfam" id="PF00512">
    <property type="entry name" value="HisKA"/>
    <property type="match status" value="1"/>
</dbReference>
<dbReference type="SMART" id="SM00388">
    <property type="entry name" value="HisKA"/>
    <property type="match status" value="1"/>
</dbReference>
<dbReference type="PRINTS" id="PR00344">
    <property type="entry name" value="BCTRLSENSOR"/>
</dbReference>
<name>A0A3N1LXA9_9PROT</name>
<dbReference type="InterPro" id="IPR003594">
    <property type="entry name" value="HATPase_dom"/>
</dbReference>
<keyword evidence="6" id="KW-0812">Transmembrane</keyword>
<keyword evidence="9" id="KW-1185">Reference proteome</keyword>
<evidence type="ECO:0000313" key="8">
    <source>
        <dbReference type="EMBL" id="ROP99823.1"/>
    </source>
</evidence>
<dbReference type="EMBL" id="RJKX01000013">
    <property type="protein sequence ID" value="ROP99823.1"/>
    <property type="molecule type" value="Genomic_DNA"/>
</dbReference>
<organism evidence="8 9">
    <name type="scientific">Stella humosa</name>
    <dbReference type="NCBI Taxonomy" id="94"/>
    <lineage>
        <taxon>Bacteria</taxon>
        <taxon>Pseudomonadati</taxon>
        <taxon>Pseudomonadota</taxon>
        <taxon>Alphaproteobacteria</taxon>
        <taxon>Rhodospirillales</taxon>
        <taxon>Stellaceae</taxon>
        <taxon>Stella</taxon>
    </lineage>
</organism>
<keyword evidence="6" id="KW-0472">Membrane</keyword>
<protein>
    <recommendedName>
        <fullName evidence="2">histidine kinase</fullName>
        <ecNumber evidence="2">2.7.13.3</ecNumber>
    </recommendedName>
</protein>
<dbReference type="PANTHER" id="PTHR42878">
    <property type="entry name" value="TWO-COMPONENT HISTIDINE KINASE"/>
    <property type="match status" value="1"/>
</dbReference>
<keyword evidence="3" id="KW-0597">Phosphoprotein</keyword>
<dbReference type="InterPro" id="IPR007891">
    <property type="entry name" value="CHASE3"/>
</dbReference>
<dbReference type="SUPFAM" id="SSF55874">
    <property type="entry name" value="ATPase domain of HSP90 chaperone/DNA topoisomerase II/histidine kinase"/>
    <property type="match status" value="1"/>
</dbReference>
<feature type="transmembrane region" description="Helical" evidence="6">
    <location>
        <begin position="184"/>
        <end position="208"/>
    </location>
</feature>
<proteinExistence type="predicted"/>
<accession>A0A3N1LXA9</accession>
<evidence type="ECO:0000256" key="4">
    <source>
        <dbReference type="ARBA" id="ARBA00022679"/>
    </source>
</evidence>
<dbReference type="InterPro" id="IPR005467">
    <property type="entry name" value="His_kinase_dom"/>
</dbReference>
<sequence>MPITSTFFARTTILLLAAGALALLAIVAASLWLVDRTGEYTEQVLHAQQTRSASSGLLTLLQYAETGQRGYVITADTAYLEPYELGRTRIPEQLQRLRALFAGDATRLAQIERIAGLADEKMGELTQSVELVRTGRVADAVELVRTDRGKVVMDNLRDHLRELIGQIDRSIQTAAGNTRNSADALSWAVIAGALVIALLAGGSVWMSVRYTQDLVAARQEVQELNFSLEERVAERTSDLARANDEIQRFAYIVSHDLRAPLVNVMGFTSELEVSLDVLQRHVAETEKLVEPGQAIEARQAAFEDLPEALRFIRSSTTRMDRLINAILKLSREGRRTLTAERIDMGTMLETAAASVQHQLQSNDGSIIVEKPVPNILSDRLAVEQIFGNLVDNAVKYLDPARPGRIVVRGREQGGQLAYEIEDNGRGIAPQDHERIFELFRRSGVQDQPGEGIGLAHVRTLARRLGGDVTVDSALGRGTVFRVILPRRADGFAAAPGIAVERKTS</sequence>
<dbReference type="InterPro" id="IPR003661">
    <property type="entry name" value="HisK_dim/P_dom"/>
</dbReference>
<keyword evidence="4" id="KW-0808">Transferase</keyword>
<dbReference type="InterPro" id="IPR004358">
    <property type="entry name" value="Sig_transdc_His_kin-like_C"/>
</dbReference>
<evidence type="ECO:0000313" key="9">
    <source>
        <dbReference type="Proteomes" id="UP000278222"/>
    </source>
</evidence>
<dbReference type="OrthoDB" id="9808408at2"/>
<keyword evidence="5" id="KW-0418">Kinase</keyword>
<evidence type="ECO:0000256" key="5">
    <source>
        <dbReference type="ARBA" id="ARBA00022777"/>
    </source>
</evidence>
<dbReference type="GO" id="GO:0000155">
    <property type="term" value="F:phosphorelay sensor kinase activity"/>
    <property type="evidence" value="ECO:0007669"/>
    <property type="project" value="InterPro"/>
</dbReference>
<dbReference type="InterPro" id="IPR036890">
    <property type="entry name" value="HATPase_C_sf"/>
</dbReference>
<dbReference type="PROSITE" id="PS50109">
    <property type="entry name" value="HIS_KIN"/>
    <property type="match status" value="1"/>
</dbReference>
<keyword evidence="6" id="KW-1133">Transmembrane helix</keyword>
<dbReference type="GO" id="GO:0030295">
    <property type="term" value="F:protein kinase activator activity"/>
    <property type="evidence" value="ECO:0007669"/>
    <property type="project" value="TreeGrafter"/>
</dbReference>
<evidence type="ECO:0000256" key="6">
    <source>
        <dbReference type="SAM" id="Phobius"/>
    </source>
</evidence>
<dbReference type="GO" id="GO:0000156">
    <property type="term" value="F:phosphorelay response regulator activity"/>
    <property type="evidence" value="ECO:0007669"/>
    <property type="project" value="TreeGrafter"/>
</dbReference>
<dbReference type="AlphaFoldDB" id="A0A3N1LXA9"/>
<dbReference type="CDD" id="cd00075">
    <property type="entry name" value="HATPase"/>
    <property type="match status" value="1"/>
</dbReference>
<dbReference type="EC" id="2.7.13.3" evidence="2"/>
<dbReference type="SMART" id="SM00387">
    <property type="entry name" value="HATPase_c"/>
    <property type="match status" value="1"/>
</dbReference>
<dbReference type="SUPFAM" id="SSF47384">
    <property type="entry name" value="Homodimeric domain of signal transducing histidine kinase"/>
    <property type="match status" value="1"/>
</dbReference>
<dbReference type="Gene3D" id="1.10.287.130">
    <property type="match status" value="1"/>
</dbReference>
<evidence type="ECO:0000256" key="3">
    <source>
        <dbReference type="ARBA" id="ARBA00022553"/>
    </source>
</evidence>
<dbReference type="Pfam" id="PF05227">
    <property type="entry name" value="CHASE3"/>
    <property type="match status" value="1"/>
</dbReference>
<evidence type="ECO:0000256" key="2">
    <source>
        <dbReference type="ARBA" id="ARBA00012438"/>
    </source>
</evidence>
<dbReference type="Gene3D" id="3.30.565.10">
    <property type="entry name" value="Histidine kinase-like ATPase, C-terminal domain"/>
    <property type="match status" value="1"/>
</dbReference>
<reference evidence="8 9" key="1">
    <citation type="submission" date="2018-11" db="EMBL/GenBank/DDBJ databases">
        <title>Genomic Encyclopedia of Type Strains, Phase IV (KMG-IV): sequencing the most valuable type-strain genomes for metagenomic binning, comparative biology and taxonomic classification.</title>
        <authorList>
            <person name="Goeker M."/>
        </authorList>
    </citation>
    <scope>NUCLEOTIDE SEQUENCE [LARGE SCALE GENOMIC DNA]</scope>
    <source>
        <strain evidence="8 9">DSM 5900</strain>
    </source>
</reference>
<comment type="catalytic activity">
    <reaction evidence="1">
        <text>ATP + protein L-histidine = ADP + protein N-phospho-L-histidine.</text>
        <dbReference type="EC" id="2.7.13.3"/>
    </reaction>
</comment>
<dbReference type="GO" id="GO:0007234">
    <property type="term" value="P:osmosensory signaling via phosphorelay pathway"/>
    <property type="evidence" value="ECO:0007669"/>
    <property type="project" value="TreeGrafter"/>
</dbReference>
<dbReference type="RefSeq" id="WP_123689169.1">
    <property type="nucleotide sequence ID" value="NZ_AP019700.1"/>
</dbReference>
<gene>
    <name evidence="8" type="ORF">EDC65_1612</name>
</gene>